<evidence type="ECO:0000313" key="8">
    <source>
        <dbReference type="EMBL" id="GAA3133042.1"/>
    </source>
</evidence>
<feature type="transmembrane region" description="Helical" evidence="7">
    <location>
        <begin position="269"/>
        <end position="287"/>
    </location>
</feature>
<sequence>MSNLADGIVRIALPLMAVQVTRSPALIAGLTIALTIPWLLFALHAGAMADRLDRRKVMLTANAARVALLAGLVLLVVLGTGSIWALYAVAFCLGTAETIYDTAAQSILPQIVHRDRLSRANGRLYAAELTANEFIGPPLAGLLMAAGVAVAFTAPAIMWILAVAPLLLVRGSFRIDREGGTSLRADIAEGLRFLWRHRLLRTLAVMVGVFNFATNAVLAVFVLYAVGPESAMRLPEPAFGLLLTAIAAGSLCGSLAAERIERLLGRARSLVTAFACGALLVGVPAATTHPLPTGAGFFIGGAGIVLWNVVTVSLRQRITPDRLLGRLNSGYRLVAWGTRPLGAAAGGLLASVFGLRAVFATMAVLILLLIAGMRTVTDDDMDTAEREAGHA</sequence>
<accession>A0ABP6N1T2</accession>
<keyword evidence="3" id="KW-1003">Cell membrane</keyword>
<dbReference type="Gene3D" id="1.20.1250.20">
    <property type="entry name" value="MFS general substrate transporter like domains"/>
    <property type="match status" value="1"/>
</dbReference>
<evidence type="ECO:0000256" key="5">
    <source>
        <dbReference type="ARBA" id="ARBA00022989"/>
    </source>
</evidence>
<evidence type="ECO:0000256" key="6">
    <source>
        <dbReference type="ARBA" id="ARBA00023136"/>
    </source>
</evidence>
<proteinExistence type="predicted"/>
<feature type="transmembrane region" description="Helical" evidence="7">
    <location>
        <begin position="25"/>
        <end position="45"/>
    </location>
</feature>
<comment type="caution">
    <text evidence="8">The sequence shown here is derived from an EMBL/GenBank/DDBJ whole genome shotgun (WGS) entry which is preliminary data.</text>
</comment>
<feature type="transmembrane region" description="Helical" evidence="7">
    <location>
        <begin position="66"/>
        <end position="87"/>
    </location>
</feature>
<organism evidence="8 9">
    <name type="scientific">Planomonospora alba</name>
    <dbReference type="NCBI Taxonomy" id="161354"/>
    <lineage>
        <taxon>Bacteria</taxon>
        <taxon>Bacillati</taxon>
        <taxon>Actinomycetota</taxon>
        <taxon>Actinomycetes</taxon>
        <taxon>Streptosporangiales</taxon>
        <taxon>Streptosporangiaceae</taxon>
        <taxon>Planomonospora</taxon>
    </lineage>
</organism>
<dbReference type="InterPro" id="IPR036259">
    <property type="entry name" value="MFS_trans_sf"/>
</dbReference>
<dbReference type="EMBL" id="BAAAUT010000016">
    <property type="protein sequence ID" value="GAA3133042.1"/>
    <property type="molecule type" value="Genomic_DNA"/>
</dbReference>
<dbReference type="CDD" id="cd06173">
    <property type="entry name" value="MFS_MefA_like"/>
    <property type="match status" value="1"/>
</dbReference>
<feature type="transmembrane region" description="Helical" evidence="7">
    <location>
        <begin position="202"/>
        <end position="226"/>
    </location>
</feature>
<dbReference type="InterPro" id="IPR010290">
    <property type="entry name" value="TM_effector"/>
</dbReference>
<comment type="subcellular location">
    <subcellularLocation>
        <location evidence="1">Cell membrane</location>
        <topology evidence="1">Multi-pass membrane protein</topology>
    </subcellularLocation>
</comment>
<keyword evidence="5 7" id="KW-1133">Transmembrane helix</keyword>
<dbReference type="Proteomes" id="UP001500320">
    <property type="component" value="Unassembled WGS sequence"/>
</dbReference>
<keyword evidence="4 7" id="KW-0812">Transmembrane</keyword>
<keyword evidence="2" id="KW-0813">Transport</keyword>
<dbReference type="SUPFAM" id="SSF103473">
    <property type="entry name" value="MFS general substrate transporter"/>
    <property type="match status" value="1"/>
</dbReference>
<keyword evidence="6 7" id="KW-0472">Membrane</keyword>
<evidence type="ECO:0000256" key="3">
    <source>
        <dbReference type="ARBA" id="ARBA00022475"/>
    </source>
</evidence>
<protein>
    <submittedName>
        <fullName evidence="8">MFS transporter</fullName>
    </submittedName>
</protein>
<dbReference type="PANTHER" id="PTHR23513">
    <property type="entry name" value="INTEGRAL MEMBRANE EFFLUX PROTEIN-RELATED"/>
    <property type="match status" value="1"/>
</dbReference>
<feature type="transmembrane region" description="Helical" evidence="7">
    <location>
        <begin position="293"/>
        <end position="312"/>
    </location>
</feature>
<evidence type="ECO:0000313" key="9">
    <source>
        <dbReference type="Proteomes" id="UP001500320"/>
    </source>
</evidence>
<evidence type="ECO:0000256" key="1">
    <source>
        <dbReference type="ARBA" id="ARBA00004651"/>
    </source>
</evidence>
<gene>
    <name evidence="8" type="ORF">GCM10010466_24570</name>
</gene>
<dbReference type="PANTHER" id="PTHR23513:SF6">
    <property type="entry name" value="MAJOR FACILITATOR SUPERFAMILY ASSOCIATED DOMAIN-CONTAINING PROTEIN"/>
    <property type="match status" value="1"/>
</dbReference>
<evidence type="ECO:0000256" key="4">
    <source>
        <dbReference type="ARBA" id="ARBA00022692"/>
    </source>
</evidence>
<feature type="transmembrane region" description="Helical" evidence="7">
    <location>
        <begin position="238"/>
        <end position="257"/>
    </location>
</feature>
<keyword evidence="9" id="KW-1185">Reference proteome</keyword>
<feature type="transmembrane region" description="Helical" evidence="7">
    <location>
        <begin position="358"/>
        <end position="376"/>
    </location>
</feature>
<evidence type="ECO:0000256" key="7">
    <source>
        <dbReference type="SAM" id="Phobius"/>
    </source>
</evidence>
<reference evidence="9" key="1">
    <citation type="journal article" date="2019" name="Int. J. Syst. Evol. Microbiol.">
        <title>The Global Catalogue of Microorganisms (GCM) 10K type strain sequencing project: providing services to taxonomists for standard genome sequencing and annotation.</title>
        <authorList>
            <consortium name="The Broad Institute Genomics Platform"/>
            <consortium name="The Broad Institute Genome Sequencing Center for Infectious Disease"/>
            <person name="Wu L."/>
            <person name="Ma J."/>
        </authorList>
    </citation>
    <scope>NUCLEOTIDE SEQUENCE [LARGE SCALE GENOMIC DNA]</scope>
    <source>
        <strain evidence="9">JCM 9373</strain>
    </source>
</reference>
<dbReference type="Pfam" id="PF05977">
    <property type="entry name" value="MFS_3"/>
    <property type="match status" value="1"/>
</dbReference>
<name>A0ABP6N1T2_9ACTN</name>
<evidence type="ECO:0000256" key="2">
    <source>
        <dbReference type="ARBA" id="ARBA00022448"/>
    </source>
</evidence>
<feature type="transmembrane region" description="Helical" evidence="7">
    <location>
        <begin position="142"/>
        <end position="169"/>
    </location>
</feature>